<feature type="compositionally biased region" description="Basic and acidic residues" evidence="2">
    <location>
        <begin position="113"/>
        <end position="125"/>
    </location>
</feature>
<sequence>MTSTRPAAGAAGKEYHYPCPKCSQRFSQPKYVQRHLKSDQHNVLDCPFPNKCPKIYTNYMAMVRHLRDDTQDHNGLGINDIHKLVAEHPHVGLKPDEWILELFRIKKSDRLRRKATEKGSVKQHGENSTPLSWKYDLAHQERQGRQESAGAPMQDNDEPDYIALDDSDDDPMQIDEEEEYQSEPEDWWKR</sequence>
<keyword evidence="1" id="KW-0863">Zinc-finger</keyword>
<feature type="compositionally biased region" description="Basic and acidic residues" evidence="2">
    <location>
        <begin position="136"/>
        <end position="145"/>
    </location>
</feature>
<dbReference type="PROSITE" id="PS50157">
    <property type="entry name" value="ZINC_FINGER_C2H2_2"/>
    <property type="match status" value="1"/>
</dbReference>
<evidence type="ECO:0000313" key="5">
    <source>
        <dbReference type="Proteomes" id="UP001390339"/>
    </source>
</evidence>
<evidence type="ECO:0000313" key="4">
    <source>
        <dbReference type="EMBL" id="KAK8857235.1"/>
    </source>
</evidence>
<name>A0ABR2I4H6_9PEZI</name>
<dbReference type="EMBL" id="JAPCWZ010000007">
    <property type="protein sequence ID" value="KAK8857235.1"/>
    <property type="molecule type" value="Genomic_DNA"/>
</dbReference>
<feature type="compositionally biased region" description="Acidic residues" evidence="2">
    <location>
        <begin position="155"/>
        <end position="190"/>
    </location>
</feature>
<dbReference type="Pfam" id="PF00096">
    <property type="entry name" value="zf-C2H2"/>
    <property type="match status" value="1"/>
</dbReference>
<gene>
    <name evidence="4" type="ORF">PGQ11_013147</name>
</gene>
<dbReference type="Proteomes" id="UP001390339">
    <property type="component" value="Unassembled WGS sequence"/>
</dbReference>
<dbReference type="PROSITE" id="PS00028">
    <property type="entry name" value="ZINC_FINGER_C2H2_1"/>
    <property type="match status" value="1"/>
</dbReference>
<comment type="caution">
    <text evidence="4">The sequence shown here is derived from an EMBL/GenBank/DDBJ whole genome shotgun (WGS) entry which is preliminary data.</text>
</comment>
<organism evidence="4 5">
    <name type="scientific">Apiospora arundinis</name>
    <dbReference type="NCBI Taxonomy" id="335852"/>
    <lineage>
        <taxon>Eukaryota</taxon>
        <taxon>Fungi</taxon>
        <taxon>Dikarya</taxon>
        <taxon>Ascomycota</taxon>
        <taxon>Pezizomycotina</taxon>
        <taxon>Sordariomycetes</taxon>
        <taxon>Xylariomycetidae</taxon>
        <taxon>Amphisphaeriales</taxon>
        <taxon>Apiosporaceae</taxon>
        <taxon>Apiospora</taxon>
    </lineage>
</organism>
<evidence type="ECO:0000256" key="2">
    <source>
        <dbReference type="SAM" id="MobiDB-lite"/>
    </source>
</evidence>
<keyword evidence="1" id="KW-0479">Metal-binding</keyword>
<dbReference type="Gene3D" id="3.30.160.60">
    <property type="entry name" value="Classic Zinc Finger"/>
    <property type="match status" value="1"/>
</dbReference>
<protein>
    <recommendedName>
        <fullName evidence="3">C2H2-type domain-containing protein</fullName>
    </recommendedName>
</protein>
<feature type="domain" description="C2H2-type" evidence="3">
    <location>
        <begin position="17"/>
        <end position="41"/>
    </location>
</feature>
<accession>A0ABR2I4H6</accession>
<evidence type="ECO:0000256" key="1">
    <source>
        <dbReference type="PROSITE-ProRule" id="PRU00042"/>
    </source>
</evidence>
<feature type="region of interest" description="Disordered" evidence="2">
    <location>
        <begin position="113"/>
        <end position="190"/>
    </location>
</feature>
<keyword evidence="5" id="KW-1185">Reference proteome</keyword>
<proteinExistence type="predicted"/>
<reference evidence="4 5" key="1">
    <citation type="journal article" date="2024" name="IMA Fungus">
        <title>Apiospora arundinis, a panoply of carbohydrate-active enzymes and secondary metabolites.</title>
        <authorList>
            <person name="Sorensen T."/>
            <person name="Petersen C."/>
            <person name="Muurmann A.T."/>
            <person name="Christiansen J.V."/>
            <person name="Brundto M.L."/>
            <person name="Overgaard C.K."/>
            <person name="Boysen A.T."/>
            <person name="Wollenberg R.D."/>
            <person name="Larsen T.O."/>
            <person name="Sorensen J.L."/>
            <person name="Nielsen K.L."/>
            <person name="Sondergaard T.E."/>
        </authorList>
    </citation>
    <scope>NUCLEOTIDE SEQUENCE [LARGE SCALE GENOMIC DNA]</scope>
    <source>
        <strain evidence="4 5">AAU 773</strain>
    </source>
</reference>
<dbReference type="InterPro" id="IPR013087">
    <property type="entry name" value="Znf_C2H2_type"/>
</dbReference>
<keyword evidence="1" id="KW-0862">Zinc</keyword>
<evidence type="ECO:0000259" key="3">
    <source>
        <dbReference type="PROSITE" id="PS50157"/>
    </source>
</evidence>
<dbReference type="SMART" id="SM00355">
    <property type="entry name" value="ZnF_C2H2"/>
    <property type="match status" value="2"/>
</dbReference>